<reference evidence="2" key="1">
    <citation type="journal article" date="2016" name="Nat. Biotechnol.">
        <title>Sequencing wild and cultivated cassava and related species reveals extensive interspecific hybridization and genetic diversity.</title>
        <authorList>
            <person name="Bredeson J.V."/>
            <person name="Lyons J.B."/>
            <person name="Prochnik S.E."/>
            <person name="Wu G.A."/>
            <person name="Ha C.M."/>
            <person name="Edsinger-Gonzales E."/>
            <person name="Grimwood J."/>
            <person name="Schmutz J."/>
            <person name="Rabbi I.Y."/>
            <person name="Egesi C."/>
            <person name="Nauluvula P."/>
            <person name="Lebot V."/>
            <person name="Ndunguru J."/>
            <person name="Mkamilo G."/>
            <person name="Bart R.S."/>
            <person name="Setter T.L."/>
            <person name="Gleadow R.M."/>
            <person name="Kulakow P."/>
            <person name="Ferguson M.E."/>
            <person name="Rounsley S."/>
            <person name="Rokhsar D.S."/>
        </authorList>
    </citation>
    <scope>NUCLEOTIDE SEQUENCE [LARGE SCALE GENOMIC DNA]</scope>
    <source>
        <strain evidence="2">cv. AM560-2</strain>
    </source>
</reference>
<organism evidence="1 2">
    <name type="scientific">Manihot esculenta</name>
    <name type="common">Cassava</name>
    <name type="synonym">Jatropha manihot</name>
    <dbReference type="NCBI Taxonomy" id="3983"/>
    <lineage>
        <taxon>Eukaryota</taxon>
        <taxon>Viridiplantae</taxon>
        <taxon>Streptophyta</taxon>
        <taxon>Embryophyta</taxon>
        <taxon>Tracheophyta</taxon>
        <taxon>Spermatophyta</taxon>
        <taxon>Magnoliopsida</taxon>
        <taxon>eudicotyledons</taxon>
        <taxon>Gunneridae</taxon>
        <taxon>Pentapetalae</taxon>
        <taxon>rosids</taxon>
        <taxon>fabids</taxon>
        <taxon>Malpighiales</taxon>
        <taxon>Euphorbiaceae</taxon>
        <taxon>Crotonoideae</taxon>
        <taxon>Manihoteae</taxon>
        <taxon>Manihot</taxon>
    </lineage>
</organism>
<accession>A0ACB7HLM1</accession>
<name>A0ACB7HLM1_MANES</name>
<comment type="caution">
    <text evidence="1">The sequence shown here is derived from an EMBL/GenBank/DDBJ whole genome shotgun (WGS) entry which is preliminary data.</text>
</comment>
<protein>
    <submittedName>
        <fullName evidence="1">Uncharacterized protein</fullName>
    </submittedName>
</protein>
<gene>
    <name evidence="1" type="ORF">MANES_06G109700v8</name>
</gene>
<keyword evidence="2" id="KW-1185">Reference proteome</keyword>
<dbReference type="EMBL" id="CM004392">
    <property type="protein sequence ID" value="KAG8652593.1"/>
    <property type="molecule type" value="Genomic_DNA"/>
</dbReference>
<dbReference type="Proteomes" id="UP000091857">
    <property type="component" value="Chromosome 6"/>
</dbReference>
<evidence type="ECO:0000313" key="2">
    <source>
        <dbReference type="Proteomes" id="UP000091857"/>
    </source>
</evidence>
<evidence type="ECO:0000313" key="1">
    <source>
        <dbReference type="EMBL" id="KAG8652593.1"/>
    </source>
</evidence>
<proteinExistence type="predicted"/>
<sequence length="309" mass="34940">MKLTPSSNLLLYSFLAVSNKVFNPNCVWVPFLTSRSHPPPGPPPHFPYLYPPISLSFWFETQTILPLWSFHSPPPPPPYRNFFSHLLLESTRSFFFHCTLQREDMVSDVEPNRGTDNIKFLCSYGGKILPRSVDGKVRYVGGFTRILTVNPTISFTELMVKLGEFCGYSVELRCQLPNGNLEMLISIKSDEELALLIEEYDLRCPGSKVRAVLSPPASLKTVSPPPSSPASIDFYPVKSPFSAFSHRRSGNYSPLIGYPICVYKDSCRVRYSAFHGQVHPGLVYCDSYCNGQANPRLRCCDLCYSKNWQ</sequence>